<reference evidence="1 2" key="1">
    <citation type="submission" date="2020-08" db="EMBL/GenBank/DDBJ databases">
        <title>Sequencing the genomes of 1000 actinobacteria strains.</title>
        <authorList>
            <person name="Klenk H.-P."/>
        </authorList>
    </citation>
    <scope>NUCLEOTIDE SEQUENCE [LARGE SCALE GENOMIC DNA]</scope>
    <source>
        <strain evidence="1 2">DSM 45823</strain>
    </source>
</reference>
<sequence>MTPRDLHHQTAAQIMSAMACAMRADQTAITALLDAAPADLDAHTRAFLAEARALALTLSAALTTVLCVHRHTPDPRTPASCGGCGTQDCRTVRAITDALTAYGRRSTAVDRAEAWRRAEAWYTRHLKTPPLISVEETPTAYITRPRPIPPSLSHPVLVIDRRTGATTQWPDLPTQTLIAHHTQRPAP</sequence>
<gene>
    <name evidence="1" type="ORF">HNR21_003696</name>
</gene>
<dbReference type="Proteomes" id="UP000539313">
    <property type="component" value="Unassembled WGS sequence"/>
</dbReference>
<protein>
    <submittedName>
        <fullName evidence="1">Uncharacterized protein</fullName>
    </submittedName>
</protein>
<evidence type="ECO:0000313" key="2">
    <source>
        <dbReference type="Proteomes" id="UP000539313"/>
    </source>
</evidence>
<dbReference type="AlphaFoldDB" id="A0A7W3R9N4"/>
<name>A0A7W3R9N4_9ACTN</name>
<keyword evidence="2" id="KW-1185">Reference proteome</keyword>
<dbReference type="PROSITE" id="PS51257">
    <property type="entry name" value="PROKAR_LIPOPROTEIN"/>
    <property type="match status" value="1"/>
</dbReference>
<proteinExistence type="predicted"/>
<dbReference type="RefSeq" id="WP_182706148.1">
    <property type="nucleotide sequence ID" value="NZ_JACJII010000001.1"/>
</dbReference>
<organism evidence="1 2">
    <name type="scientific">Thermomonospora cellulosilytica</name>
    <dbReference type="NCBI Taxonomy" id="1411118"/>
    <lineage>
        <taxon>Bacteria</taxon>
        <taxon>Bacillati</taxon>
        <taxon>Actinomycetota</taxon>
        <taxon>Actinomycetes</taxon>
        <taxon>Streptosporangiales</taxon>
        <taxon>Thermomonosporaceae</taxon>
        <taxon>Thermomonospora</taxon>
    </lineage>
</organism>
<dbReference type="EMBL" id="JACJII010000001">
    <property type="protein sequence ID" value="MBA9004814.1"/>
    <property type="molecule type" value="Genomic_DNA"/>
</dbReference>
<accession>A0A7W3R9N4</accession>
<evidence type="ECO:0000313" key="1">
    <source>
        <dbReference type="EMBL" id="MBA9004814.1"/>
    </source>
</evidence>
<comment type="caution">
    <text evidence="1">The sequence shown here is derived from an EMBL/GenBank/DDBJ whole genome shotgun (WGS) entry which is preliminary data.</text>
</comment>